<evidence type="ECO:0000313" key="8">
    <source>
        <dbReference type="Proteomes" id="UP000177876"/>
    </source>
</evidence>
<evidence type="ECO:0000256" key="4">
    <source>
        <dbReference type="ARBA" id="ARBA00022982"/>
    </source>
</evidence>
<dbReference type="InterPro" id="IPR036073">
    <property type="entry name" value="Desulfoferrodoxin_Fe-bd_dom_sf"/>
</dbReference>
<dbReference type="Proteomes" id="UP000177876">
    <property type="component" value="Unassembled WGS sequence"/>
</dbReference>
<dbReference type="GO" id="GO:0005506">
    <property type="term" value="F:iron ion binding"/>
    <property type="evidence" value="ECO:0007669"/>
    <property type="project" value="InterPro"/>
</dbReference>
<dbReference type="Pfam" id="PF01880">
    <property type="entry name" value="Desulfoferrodox"/>
    <property type="match status" value="1"/>
</dbReference>
<keyword evidence="4" id="KW-0249">Electron transport</keyword>
<dbReference type="Gene3D" id="2.60.40.730">
    <property type="entry name" value="SOR catalytic domain"/>
    <property type="match status" value="1"/>
</dbReference>
<keyword evidence="3" id="KW-0479">Metal-binding</keyword>
<evidence type="ECO:0000313" key="7">
    <source>
        <dbReference type="EMBL" id="OFW60504.1"/>
    </source>
</evidence>
<evidence type="ECO:0000256" key="2">
    <source>
        <dbReference type="ARBA" id="ARBA00022448"/>
    </source>
</evidence>
<proteinExistence type="inferred from homology"/>
<dbReference type="CDD" id="cd03172">
    <property type="entry name" value="SORL_classII"/>
    <property type="match status" value="1"/>
</dbReference>
<sequence length="140" mass="15581">MGFAEQFQTADWKSEKHVPVIQCPDQVNAGEMFEIKVEVGTEIAHPNTTEHHIQWIQVFYRPDDDKFTYDLGYFSFNSHGASAAGPNMGPAYTHPAVNAYCKIEKPGMIFAVEQCNIHGLWQSQKEIKVLGVQQAAPAAG</sequence>
<evidence type="ECO:0000259" key="6">
    <source>
        <dbReference type="Pfam" id="PF01880"/>
    </source>
</evidence>
<comment type="caution">
    <text evidence="7">The sequence shown here is derived from an EMBL/GenBank/DDBJ whole genome shotgun (WGS) entry which is preliminary data.</text>
</comment>
<dbReference type="NCBIfam" id="TIGR00332">
    <property type="entry name" value="neela_ferrous"/>
    <property type="match status" value="1"/>
</dbReference>
<evidence type="ECO:0000256" key="5">
    <source>
        <dbReference type="ARBA" id="ARBA00023004"/>
    </source>
</evidence>
<evidence type="ECO:0000256" key="1">
    <source>
        <dbReference type="ARBA" id="ARBA00005941"/>
    </source>
</evidence>
<keyword evidence="5" id="KW-0408">Iron</keyword>
<dbReference type="EMBL" id="MELK01000002">
    <property type="protein sequence ID" value="OFW60504.1"/>
    <property type="molecule type" value="Genomic_DNA"/>
</dbReference>
<name>A0A1F2WUE5_9ACTN</name>
<dbReference type="AlphaFoldDB" id="A0A1F2WUE5"/>
<keyword evidence="2" id="KW-0813">Transport</keyword>
<gene>
    <name evidence="7" type="ORF">A2Y75_06310</name>
</gene>
<evidence type="ECO:0000256" key="3">
    <source>
        <dbReference type="ARBA" id="ARBA00022723"/>
    </source>
</evidence>
<protein>
    <submittedName>
        <fullName evidence="7">Neelaredoxin</fullName>
    </submittedName>
</protein>
<organism evidence="7 8">
    <name type="scientific">Candidatus Solincola sediminis</name>
    <dbReference type="NCBI Taxonomy" id="1797199"/>
    <lineage>
        <taxon>Bacteria</taxon>
        <taxon>Bacillati</taxon>
        <taxon>Actinomycetota</taxon>
        <taxon>Candidatus Geothermincolia</taxon>
        <taxon>Candidatus Geothermincolales</taxon>
        <taxon>Candidatus Geothermincolaceae</taxon>
        <taxon>Candidatus Solincola</taxon>
    </lineage>
</organism>
<dbReference type="STRING" id="1797197.A2Y75_06310"/>
<comment type="similarity">
    <text evidence="1">Belongs to the desulfoferrodoxin family.</text>
</comment>
<dbReference type="PANTHER" id="PTHR36541:SF1">
    <property type="entry name" value="SUPEROXIDE REDUCTASE-RELATED"/>
    <property type="match status" value="1"/>
</dbReference>
<accession>A0A1F2WUE5</accession>
<dbReference type="SUPFAM" id="SSF49367">
    <property type="entry name" value="Superoxide reductase-like"/>
    <property type="match status" value="1"/>
</dbReference>
<dbReference type="GO" id="GO:0016491">
    <property type="term" value="F:oxidoreductase activity"/>
    <property type="evidence" value="ECO:0007669"/>
    <property type="project" value="InterPro"/>
</dbReference>
<dbReference type="InterPro" id="IPR051233">
    <property type="entry name" value="Desulfoferrodoxin_SOR"/>
</dbReference>
<feature type="domain" description="Desulfoferrodoxin ferrous iron-binding" evidence="6">
    <location>
        <begin position="10"/>
        <end position="123"/>
    </location>
</feature>
<reference evidence="7 8" key="1">
    <citation type="journal article" date="2016" name="Nat. Commun.">
        <title>Thousands of microbial genomes shed light on interconnected biogeochemical processes in an aquifer system.</title>
        <authorList>
            <person name="Anantharaman K."/>
            <person name="Brown C.T."/>
            <person name="Hug L.A."/>
            <person name="Sharon I."/>
            <person name="Castelle C.J."/>
            <person name="Probst A.J."/>
            <person name="Thomas B.C."/>
            <person name="Singh A."/>
            <person name="Wilkins M.J."/>
            <person name="Karaoz U."/>
            <person name="Brodie E.L."/>
            <person name="Williams K.H."/>
            <person name="Hubbard S.S."/>
            <person name="Banfield J.F."/>
        </authorList>
    </citation>
    <scope>NUCLEOTIDE SEQUENCE [LARGE SCALE GENOMIC DNA]</scope>
</reference>
<dbReference type="PANTHER" id="PTHR36541">
    <property type="entry name" value="SUPEROXIDE REDUCTASE-RELATED"/>
    <property type="match status" value="1"/>
</dbReference>
<dbReference type="InterPro" id="IPR002742">
    <property type="entry name" value="Desulfoferrodoxin_Fe-bd_dom"/>
</dbReference>